<evidence type="ECO:0000259" key="1">
    <source>
        <dbReference type="PROSITE" id="PS51782"/>
    </source>
</evidence>
<dbReference type="EMBL" id="BAAAGE010000001">
    <property type="protein sequence ID" value="GAA0712134.1"/>
    <property type="molecule type" value="Genomic_DNA"/>
</dbReference>
<reference evidence="3" key="1">
    <citation type="journal article" date="2019" name="Int. J. Syst. Evol. Microbiol.">
        <title>The Global Catalogue of Microorganisms (GCM) 10K type strain sequencing project: providing services to taxonomists for standard genome sequencing and annotation.</title>
        <authorList>
            <consortium name="The Broad Institute Genomics Platform"/>
            <consortium name="The Broad Institute Genome Sequencing Center for Infectious Disease"/>
            <person name="Wu L."/>
            <person name="Ma J."/>
        </authorList>
    </citation>
    <scope>NUCLEOTIDE SEQUENCE [LARGE SCALE GENOMIC DNA]</scope>
    <source>
        <strain evidence="3">JCM 15974</strain>
    </source>
</reference>
<name>A0ABP3TLR7_9FLAO</name>
<feature type="domain" description="LysM" evidence="1">
    <location>
        <begin position="172"/>
        <end position="219"/>
    </location>
</feature>
<dbReference type="Proteomes" id="UP001501758">
    <property type="component" value="Unassembled WGS sequence"/>
</dbReference>
<evidence type="ECO:0000313" key="2">
    <source>
        <dbReference type="EMBL" id="GAA0712134.1"/>
    </source>
</evidence>
<organism evidence="2 3">
    <name type="scientific">Aquimarina litoralis</name>
    <dbReference type="NCBI Taxonomy" id="584605"/>
    <lineage>
        <taxon>Bacteria</taxon>
        <taxon>Pseudomonadati</taxon>
        <taxon>Bacteroidota</taxon>
        <taxon>Flavobacteriia</taxon>
        <taxon>Flavobacteriales</taxon>
        <taxon>Flavobacteriaceae</taxon>
        <taxon>Aquimarina</taxon>
    </lineage>
</organism>
<keyword evidence="3" id="KW-1185">Reference proteome</keyword>
<proteinExistence type="predicted"/>
<evidence type="ECO:0000313" key="3">
    <source>
        <dbReference type="Proteomes" id="UP001501758"/>
    </source>
</evidence>
<comment type="caution">
    <text evidence="2">The sequence shown here is derived from an EMBL/GenBank/DDBJ whole genome shotgun (WGS) entry which is preliminary data.</text>
</comment>
<dbReference type="Pfam" id="PF19266">
    <property type="entry name" value="CIS_tube"/>
    <property type="match status" value="1"/>
</dbReference>
<protein>
    <submittedName>
        <fullName evidence="2">Peptidoglycan-binding protein</fullName>
    </submittedName>
</protein>
<dbReference type="RefSeq" id="WP_343909668.1">
    <property type="nucleotide sequence ID" value="NZ_BAAAGE010000001.1"/>
</dbReference>
<accession>A0ABP3TLR7</accession>
<sequence>MSKDLMEIIAYSDNEYSGSGISNCTVQINPASYTHEHSISYNNTVSQGAPGTTLKFKGTAPEKISFDIYFDATGAVSTENLLDSQVPVDDQIQTFKDVCFTYNGDIHEPNYLIVSWGTLVFKCKLTSLSISYTFFQSDGTPLRAKLSVSFEEAVDAELISKEANNQSPDLTHLIEVKDGDTLPLICFRTYGDSSYYLDVAKYNNILNFRDITSGTKIYLPPIK</sequence>
<dbReference type="InterPro" id="IPR018392">
    <property type="entry name" value="LysM"/>
</dbReference>
<dbReference type="PROSITE" id="PS51782">
    <property type="entry name" value="LYSM"/>
    <property type="match status" value="1"/>
</dbReference>
<dbReference type="InterPro" id="IPR045361">
    <property type="entry name" value="CIS_tube_prot_N"/>
</dbReference>
<gene>
    <name evidence="2" type="ORF">GCM10009430_02240</name>
</gene>